<evidence type="ECO:0000256" key="5">
    <source>
        <dbReference type="ARBA" id="ARBA00022989"/>
    </source>
</evidence>
<feature type="transmembrane region" description="Helical" evidence="7">
    <location>
        <begin position="140"/>
        <end position="164"/>
    </location>
</feature>
<feature type="transmembrane region" description="Helical" evidence="7">
    <location>
        <begin position="109"/>
        <end position="128"/>
    </location>
</feature>
<accession>A0ABY4DPP6</accession>
<protein>
    <submittedName>
        <fullName evidence="8">Energy-coupling factor ABC transporter permease</fullName>
    </submittedName>
</protein>
<evidence type="ECO:0000313" key="9">
    <source>
        <dbReference type="Proteomes" id="UP000829817"/>
    </source>
</evidence>
<proteinExistence type="predicted"/>
<evidence type="ECO:0000256" key="1">
    <source>
        <dbReference type="ARBA" id="ARBA00004651"/>
    </source>
</evidence>
<reference evidence="8 9" key="1">
    <citation type="journal article" date="2022" name="Res Sq">
        <title>Evolution of multicellular longitudinally dividing oral cavity symbionts (Neisseriaceae).</title>
        <authorList>
            <person name="Nyongesa S."/>
            <person name="Weber P."/>
            <person name="Bernet E."/>
            <person name="Pullido F."/>
            <person name="Nieckarz M."/>
            <person name="Delaby M."/>
            <person name="Nieves C."/>
            <person name="Viehboeck T."/>
            <person name="Krause N."/>
            <person name="Rivera-Millot A."/>
            <person name="Nakamura A."/>
            <person name="Vischer N."/>
            <person name="VanNieuwenhze M."/>
            <person name="Brun Y."/>
            <person name="Cava F."/>
            <person name="Bulgheresi S."/>
            <person name="Veyrier F."/>
        </authorList>
    </citation>
    <scope>NUCLEOTIDE SEQUENCE [LARGE SCALE GENOMIC DNA]</scope>
    <source>
        <strain evidence="8 9">CCUG 63373m</strain>
    </source>
</reference>
<dbReference type="Proteomes" id="UP000829817">
    <property type="component" value="Chromosome"/>
</dbReference>
<name>A0ABY4DPP6_9NEIS</name>
<gene>
    <name evidence="8" type="ORF">LVJ83_08445</name>
</gene>
<dbReference type="Pfam" id="PF01891">
    <property type="entry name" value="CbiM"/>
    <property type="match status" value="1"/>
</dbReference>
<evidence type="ECO:0000256" key="6">
    <source>
        <dbReference type="ARBA" id="ARBA00023136"/>
    </source>
</evidence>
<evidence type="ECO:0000256" key="3">
    <source>
        <dbReference type="ARBA" id="ARBA00022475"/>
    </source>
</evidence>
<evidence type="ECO:0000256" key="7">
    <source>
        <dbReference type="SAM" id="Phobius"/>
    </source>
</evidence>
<keyword evidence="3" id="KW-1003">Cell membrane</keyword>
<keyword evidence="2" id="KW-0813">Transport</keyword>
<dbReference type="RefSeq" id="WP_244784080.1">
    <property type="nucleotide sequence ID" value="NZ_CP091508.1"/>
</dbReference>
<evidence type="ECO:0000256" key="4">
    <source>
        <dbReference type="ARBA" id="ARBA00022692"/>
    </source>
</evidence>
<dbReference type="InterPro" id="IPR002751">
    <property type="entry name" value="CbiM/NikMN"/>
</dbReference>
<dbReference type="Gene3D" id="1.10.1760.20">
    <property type="match status" value="1"/>
</dbReference>
<keyword evidence="5 7" id="KW-1133">Transmembrane helix</keyword>
<keyword evidence="9" id="KW-1185">Reference proteome</keyword>
<feature type="transmembrane region" description="Helical" evidence="7">
    <location>
        <begin position="38"/>
        <end position="55"/>
    </location>
</feature>
<dbReference type="EMBL" id="CP091508">
    <property type="protein sequence ID" value="UOO81010.1"/>
    <property type="molecule type" value="Genomic_DNA"/>
</dbReference>
<keyword evidence="4 7" id="KW-0812">Transmembrane</keyword>
<feature type="transmembrane region" description="Helical" evidence="7">
    <location>
        <begin position="184"/>
        <end position="206"/>
    </location>
</feature>
<evidence type="ECO:0000313" key="8">
    <source>
        <dbReference type="EMBL" id="UOO81010.1"/>
    </source>
</evidence>
<comment type="subcellular location">
    <subcellularLocation>
        <location evidence="1">Cell membrane</location>
        <topology evidence="1">Multi-pass membrane protein</topology>
    </subcellularLocation>
</comment>
<keyword evidence="6 7" id="KW-0472">Membrane</keyword>
<evidence type="ECO:0000256" key="2">
    <source>
        <dbReference type="ARBA" id="ARBA00022448"/>
    </source>
</evidence>
<sequence>MNFLAHWFDPFTLHVANGILLLLLAAAAKPACLAVAGRPAAAAGAVLILAVLWGLHVELGSGHLAGITYHLLGISLITLMVGAPAALWLGTLMLLPYTWLLHGAGNLHVVGLNALLLLLPAISVNLWLRRCCTKLPPNLFIYIFVNGFISAALGLLFTGALLVAALQAAAVYSAETLWRGAFPVFFLLAWGEAFLTGIFTAVFVALAPQWLITFDDGHYLQQRNEIWKA</sequence>
<feature type="transmembrane region" description="Helical" evidence="7">
    <location>
        <begin position="67"/>
        <end position="89"/>
    </location>
</feature>
<organism evidence="8 9">
    <name type="scientific">Uruburuella testudinis</name>
    <dbReference type="NCBI Taxonomy" id="1282863"/>
    <lineage>
        <taxon>Bacteria</taxon>
        <taxon>Pseudomonadati</taxon>
        <taxon>Pseudomonadota</taxon>
        <taxon>Betaproteobacteria</taxon>
        <taxon>Neisseriales</taxon>
        <taxon>Neisseriaceae</taxon>
        <taxon>Uruburuella</taxon>
    </lineage>
</organism>